<dbReference type="InterPro" id="IPR010994">
    <property type="entry name" value="RuvA_2-like"/>
</dbReference>
<keyword evidence="2" id="KW-0812">Transmembrane</keyword>
<keyword evidence="2" id="KW-0472">Membrane</keyword>
<feature type="region of interest" description="Disordered" evidence="1">
    <location>
        <begin position="128"/>
        <end position="161"/>
    </location>
</feature>
<proteinExistence type="predicted"/>
<feature type="compositionally biased region" description="Basic residues" evidence="1">
    <location>
        <begin position="128"/>
        <end position="137"/>
    </location>
</feature>
<reference evidence="3" key="1">
    <citation type="submission" date="2014-07" db="EMBL/GenBank/DDBJ databases">
        <authorList>
            <person name="Urmite Genomes Urmite Genomes"/>
        </authorList>
    </citation>
    <scope>NUCLEOTIDE SEQUENCE</scope>
    <source>
        <strain evidence="3">11W110_air</strain>
    </source>
</reference>
<protein>
    <submittedName>
        <fullName evidence="3">Helix-hairpin-helix motif</fullName>
    </submittedName>
</protein>
<dbReference type="GO" id="GO:0015627">
    <property type="term" value="C:type II protein secretion system complex"/>
    <property type="evidence" value="ECO:0007669"/>
    <property type="project" value="TreeGrafter"/>
</dbReference>
<dbReference type="Gene3D" id="1.10.150.320">
    <property type="entry name" value="Photosystem II 12 kDa extrinsic protein"/>
    <property type="match status" value="1"/>
</dbReference>
<evidence type="ECO:0000256" key="2">
    <source>
        <dbReference type="SAM" id="Phobius"/>
    </source>
</evidence>
<dbReference type="EMBL" id="LN483070">
    <property type="protein sequence ID" value="CEA07382.1"/>
    <property type="molecule type" value="Genomic_DNA"/>
</dbReference>
<evidence type="ECO:0000256" key="1">
    <source>
        <dbReference type="SAM" id="MobiDB-lite"/>
    </source>
</evidence>
<evidence type="ECO:0000313" key="3">
    <source>
        <dbReference type="EMBL" id="CEA07382.1"/>
    </source>
</evidence>
<dbReference type="PATRIC" id="fig|1461584.3.peg.685"/>
<dbReference type="GO" id="GO:0015628">
    <property type="term" value="P:protein secretion by the type II secretion system"/>
    <property type="evidence" value="ECO:0007669"/>
    <property type="project" value="TreeGrafter"/>
</dbReference>
<accession>A0A078MPL4</accession>
<sequence>MANDAGTRRSRRAAMEAAPWPAEPPTVWKAWESLWVVLCAGSFGFAGPWILLWVSTRARRFPWVLISLLFCAAYVTAFWMMDTGGLVSRDGFYWFIFLCWIGTTAFAVHVNPEYLSIKWQRRSARRAGARHSSHRSSARLSGAASGTRPAAGGSEATAPAKSAAAARTAPAGNSAAAGAAVDINSAAVAELAALPGLTADLAQQAVELRRERGPFRSVEQFAADLSLQPHVYARLRGRLACRTKPQAPPAFGRRVDY</sequence>
<name>A0A078MPL4_9MICC</name>
<dbReference type="PANTHER" id="PTHR21180">
    <property type="entry name" value="ENDONUCLEASE/EXONUCLEASE/PHOSPHATASE FAMILY DOMAIN-CONTAINING PROTEIN 1"/>
    <property type="match status" value="1"/>
</dbReference>
<dbReference type="PANTHER" id="PTHR21180:SF32">
    <property type="entry name" value="ENDONUCLEASE_EXONUCLEASE_PHOSPHATASE FAMILY DOMAIN-CONTAINING PROTEIN 1"/>
    <property type="match status" value="1"/>
</dbReference>
<dbReference type="InterPro" id="IPR051675">
    <property type="entry name" value="Endo/Exo/Phosphatase_dom_1"/>
</dbReference>
<feature type="transmembrane region" description="Helical" evidence="2">
    <location>
        <begin position="92"/>
        <end position="112"/>
    </location>
</feature>
<gene>
    <name evidence="3" type="ORF">BN1051_00695</name>
</gene>
<feature type="transmembrane region" description="Helical" evidence="2">
    <location>
        <begin position="61"/>
        <end position="80"/>
    </location>
</feature>
<feature type="transmembrane region" description="Helical" evidence="2">
    <location>
        <begin position="34"/>
        <end position="54"/>
    </location>
</feature>
<dbReference type="AlphaFoldDB" id="A0A078MPL4"/>
<dbReference type="SUPFAM" id="SSF47781">
    <property type="entry name" value="RuvA domain 2-like"/>
    <property type="match status" value="1"/>
</dbReference>
<keyword evidence="2" id="KW-1133">Transmembrane helix</keyword>
<organism evidence="3">
    <name type="scientific">Arthrobacter saudimassiliensis</name>
    <dbReference type="NCBI Taxonomy" id="1461584"/>
    <lineage>
        <taxon>Bacteria</taxon>
        <taxon>Bacillati</taxon>
        <taxon>Actinomycetota</taxon>
        <taxon>Actinomycetes</taxon>
        <taxon>Micrococcales</taxon>
        <taxon>Micrococcaceae</taxon>
        <taxon>Arthrobacter</taxon>
    </lineage>
</organism>
<dbReference type="Pfam" id="PF12836">
    <property type="entry name" value="HHH_3"/>
    <property type="match status" value="1"/>
</dbReference>